<evidence type="ECO:0000313" key="3">
    <source>
        <dbReference type="Proteomes" id="UP001174677"/>
    </source>
</evidence>
<reference evidence="2" key="1">
    <citation type="journal article" date="2023" name="Plant Biotechnol. J.">
        <title>Chromosome-level wild Hevea brasiliensis genome provides new tools for genomic-assisted breeding and valuable loci to elevate rubber yield.</title>
        <authorList>
            <person name="Cheng H."/>
            <person name="Song X."/>
            <person name="Hu Y."/>
            <person name="Wu T."/>
            <person name="Yang Q."/>
            <person name="An Z."/>
            <person name="Feng S."/>
            <person name="Deng Z."/>
            <person name="Wu W."/>
            <person name="Zeng X."/>
            <person name="Tu M."/>
            <person name="Wang X."/>
            <person name="Huang H."/>
        </authorList>
    </citation>
    <scope>NUCLEOTIDE SEQUENCE</scope>
    <source>
        <strain evidence="2">MT/VB/25A 57/8</strain>
    </source>
</reference>
<dbReference type="Proteomes" id="UP001174677">
    <property type="component" value="Chromosome 14"/>
</dbReference>
<organism evidence="2 3">
    <name type="scientific">Hevea brasiliensis</name>
    <name type="common">Para rubber tree</name>
    <name type="synonym">Siphonia brasiliensis</name>
    <dbReference type="NCBI Taxonomy" id="3981"/>
    <lineage>
        <taxon>Eukaryota</taxon>
        <taxon>Viridiplantae</taxon>
        <taxon>Streptophyta</taxon>
        <taxon>Embryophyta</taxon>
        <taxon>Tracheophyta</taxon>
        <taxon>Spermatophyta</taxon>
        <taxon>Magnoliopsida</taxon>
        <taxon>eudicotyledons</taxon>
        <taxon>Gunneridae</taxon>
        <taxon>Pentapetalae</taxon>
        <taxon>rosids</taxon>
        <taxon>fabids</taxon>
        <taxon>Malpighiales</taxon>
        <taxon>Euphorbiaceae</taxon>
        <taxon>Crotonoideae</taxon>
        <taxon>Micrandreae</taxon>
        <taxon>Hevea</taxon>
    </lineage>
</organism>
<dbReference type="EMBL" id="JARPOI010000014">
    <property type="protein sequence ID" value="KAJ9160232.1"/>
    <property type="molecule type" value="Genomic_DNA"/>
</dbReference>
<evidence type="ECO:0000256" key="1">
    <source>
        <dbReference type="SAM" id="MobiDB-lite"/>
    </source>
</evidence>
<feature type="region of interest" description="Disordered" evidence="1">
    <location>
        <begin position="238"/>
        <end position="272"/>
    </location>
</feature>
<proteinExistence type="predicted"/>
<dbReference type="PANTHER" id="PTHR33356:SF17">
    <property type="entry name" value="TPX2 CENTRAL DOMAIN-CONTAINING PROTEIN"/>
    <property type="match status" value="1"/>
</dbReference>
<gene>
    <name evidence="2" type="ORF">P3X46_025653</name>
</gene>
<feature type="region of interest" description="Disordered" evidence="1">
    <location>
        <begin position="165"/>
        <end position="217"/>
    </location>
</feature>
<feature type="region of interest" description="Disordered" evidence="1">
    <location>
        <begin position="287"/>
        <end position="313"/>
    </location>
</feature>
<protein>
    <submittedName>
        <fullName evidence="2">Uncharacterized protein</fullName>
    </submittedName>
</protein>
<feature type="compositionally biased region" description="Polar residues" evidence="1">
    <location>
        <begin position="178"/>
        <end position="194"/>
    </location>
</feature>
<evidence type="ECO:0000313" key="2">
    <source>
        <dbReference type="EMBL" id="KAJ9160232.1"/>
    </source>
</evidence>
<feature type="compositionally biased region" description="Low complexity" evidence="1">
    <location>
        <begin position="298"/>
        <end position="312"/>
    </location>
</feature>
<feature type="compositionally biased region" description="Low complexity" evidence="1">
    <location>
        <begin position="238"/>
        <end position="270"/>
    </location>
</feature>
<dbReference type="PANTHER" id="PTHR33356">
    <property type="entry name" value="TIP41-LIKE PROTEIN"/>
    <property type="match status" value="1"/>
</dbReference>
<accession>A0ABQ9L9T0</accession>
<name>A0ABQ9L9T0_HEVBR</name>
<sequence length="426" mass="47664">MAVFLQDVESWLPTEFLSEKELLMDKENFNNNGLSSEFKPGFSFPTEFPYEFESFGSSASLSSPDESVVGSIETESIDEDDFLAGLTRRLTQQLTVKPETWVITGSPESTLSGIGSWSFSSNGSPNGVLSPPTTPFRTKNDTWDLIYAAAGQVARLKMSNEGNKYHNHQERGLLGPVRSQNPGTTLKNQNPGLYSSQSFSHSVSQMNQYHSPVRQEQQLKPRCPSVWGRQQVKVEWQAQPQTQLQQHHPQPQIQTQSQSHYQHQQQQIQSRGRSLVGYENGRCMRPLGLPQSAWPPLQVQSNQNDQPQQHSSTGMRAVFLGGSGVKRECAGTGVFLPRRYGNPPDSKKKSACSTVLLPAKVVHALNLSFEDMNMNGQVQPRIKCSFASDYDVLMARRNALLAQQKRNLRAEGVLNHEVGLPQEWTY</sequence>
<feature type="compositionally biased region" description="Polar residues" evidence="1">
    <location>
        <begin position="205"/>
        <end position="217"/>
    </location>
</feature>
<comment type="caution">
    <text evidence="2">The sequence shown here is derived from an EMBL/GenBank/DDBJ whole genome shotgun (WGS) entry which is preliminary data.</text>
</comment>
<keyword evidence="3" id="KW-1185">Reference proteome</keyword>
<feature type="compositionally biased region" description="Low complexity" evidence="1">
    <location>
        <begin position="195"/>
        <end position="204"/>
    </location>
</feature>